<proteinExistence type="predicted"/>
<evidence type="ECO:0000256" key="1">
    <source>
        <dbReference type="SAM" id="MobiDB-lite"/>
    </source>
</evidence>
<organism evidence="2 3">
    <name type="scientific">Araneus ventricosus</name>
    <name type="common">Orbweaver spider</name>
    <name type="synonym">Epeira ventricosa</name>
    <dbReference type="NCBI Taxonomy" id="182803"/>
    <lineage>
        <taxon>Eukaryota</taxon>
        <taxon>Metazoa</taxon>
        <taxon>Ecdysozoa</taxon>
        <taxon>Arthropoda</taxon>
        <taxon>Chelicerata</taxon>
        <taxon>Arachnida</taxon>
        <taxon>Araneae</taxon>
        <taxon>Araneomorphae</taxon>
        <taxon>Entelegynae</taxon>
        <taxon>Araneoidea</taxon>
        <taxon>Araneidae</taxon>
        <taxon>Araneus</taxon>
    </lineage>
</organism>
<dbReference type="Proteomes" id="UP000499080">
    <property type="component" value="Unassembled WGS sequence"/>
</dbReference>
<keyword evidence="3" id="KW-1185">Reference proteome</keyword>
<feature type="region of interest" description="Disordered" evidence="1">
    <location>
        <begin position="1"/>
        <end position="25"/>
    </location>
</feature>
<evidence type="ECO:0000313" key="3">
    <source>
        <dbReference type="Proteomes" id="UP000499080"/>
    </source>
</evidence>
<comment type="caution">
    <text evidence="2">The sequence shown here is derived from an EMBL/GenBank/DDBJ whole genome shotgun (WGS) entry which is preliminary data.</text>
</comment>
<accession>A0A4Y2N660</accession>
<protein>
    <submittedName>
        <fullName evidence="2">Uncharacterized protein</fullName>
    </submittedName>
</protein>
<evidence type="ECO:0000313" key="2">
    <source>
        <dbReference type="EMBL" id="GBN34403.1"/>
    </source>
</evidence>
<gene>
    <name evidence="2" type="ORF">AVEN_186513_1</name>
</gene>
<reference evidence="2 3" key="1">
    <citation type="journal article" date="2019" name="Sci. Rep.">
        <title>Orb-weaving spider Araneus ventricosus genome elucidates the spidroin gene catalogue.</title>
        <authorList>
            <person name="Kono N."/>
            <person name="Nakamura H."/>
            <person name="Ohtoshi R."/>
            <person name="Moran D.A.P."/>
            <person name="Shinohara A."/>
            <person name="Yoshida Y."/>
            <person name="Fujiwara M."/>
            <person name="Mori M."/>
            <person name="Tomita M."/>
            <person name="Arakawa K."/>
        </authorList>
    </citation>
    <scope>NUCLEOTIDE SEQUENCE [LARGE SCALE GENOMIC DNA]</scope>
</reference>
<dbReference type="EMBL" id="BGPR01008529">
    <property type="protein sequence ID" value="GBN34403.1"/>
    <property type="molecule type" value="Genomic_DNA"/>
</dbReference>
<name>A0A4Y2N660_ARAVE</name>
<dbReference type="AlphaFoldDB" id="A0A4Y2N660"/>
<sequence length="125" mass="15033">MNEERKKFRNVGVKKGLQNGNTKKKFKWGNVGEEQEYEERKPKEVYEERKRKDEIEFKLQKIRLGAEGRFSYSVSNQNVNSTQIKPKLELHHLMQKLNSDEHYISLYFIMFEHLTKQDEILEKLG</sequence>